<comment type="caution">
    <text evidence="3">The sequence shown here is derived from an EMBL/GenBank/DDBJ whole genome shotgun (WGS) entry which is preliminary data.</text>
</comment>
<dbReference type="GO" id="GO:0016758">
    <property type="term" value="F:hexosyltransferase activity"/>
    <property type="evidence" value="ECO:0007669"/>
    <property type="project" value="UniProtKB-ARBA"/>
</dbReference>
<dbReference type="Proteomes" id="UP000249610">
    <property type="component" value="Unassembled WGS sequence"/>
</dbReference>
<dbReference type="AlphaFoldDB" id="A0A327PIR3"/>
<dbReference type="RefSeq" id="WP_111610982.1">
    <property type="nucleotide sequence ID" value="NZ_QLLK01000004.1"/>
</dbReference>
<dbReference type="SUPFAM" id="SSF53448">
    <property type="entry name" value="Nucleotide-diphospho-sugar transferases"/>
    <property type="match status" value="1"/>
</dbReference>
<protein>
    <submittedName>
        <fullName evidence="3">Glycosyltransferase involved in cell wall biosynthesis</fullName>
    </submittedName>
</protein>
<proteinExistence type="predicted"/>
<dbReference type="EMBL" id="QLLK01000004">
    <property type="protein sequence ID" value="RAI91387.1"/>
    <property type="molecule type" value="Genomic_DNA"/>
</dbReference>
<keyword evidence="1" id="KW-0812">Transmembrane</keyword>
<keyword evidence="1" id="KW-0472">Membrane</keyword>
<sequence length="281" mass="33121">MIINDLALPITSSPLVSICVQTFQHEEYIAQCLDSLLSQKTEFDFEIIVGEDGSVDRTGEICEIYAKKYPETIRLFKRDPNNKIFIRGKKTGRFNFLENLKAAKGKFICLCDGDDYWIDNEKLQKQYQFLNENPEVSLVYSSYIHQRQNLSSFVEPVQDRIFEPEELKTIHYLGHVSTWMFRNDLKSLLSNPIIYKAFAMDMVLFSYFKNKGKIAGQSFTSSFYRYNSSGIFRSKKKRETARDFAMIHFYFFRYIHFSMYTFLTSGSGYFFKKYIKSLLRI</sequence>
<dbReference type="PANTHER" id="PTHR22916:SF3">
    <property type="entry name" value="UDP-GLCNAC:BETAGAL BETA-1,3-N-ACETYLGLUCOSAMINYLTRANSFERASE-LIKE PROTEIN 1"/>
    <property type="match status" value="1"/>
</dbReference>
<organism evidence="3 4">
    <name type="scientific">Algoriphagus yeomjeoni</name>
    <dbReference type="NCBI Taxonomy" id="291403"/>
    <lineage>
        <taxon>Bacteria</taxon>
        <taxon>Pseudomonadati</taxon>
        <taxon>Bacteroidota</taxon>
        <taxon>Cytophagia</taxon>
        <taxon>Cytophagales</taxon>
        <taxon>Cyclobacteriaceae</taxon>
        <taxon>Algoriphagus</taxon>
    </lineage>
</organism>
<evidence type="ECO:0000313" key="3">
    <source>
        <dbReference type="EMBL" id="RAI91387.1"/>
    </source>
</evidence>
<dbReference type="InterPro" id="IPR001173">
    <property type="entry name" value="Glyco_trans_2-like"/>
</dbReference>
<keyword evidence="3" id="KW-0808">Transferase</keyword>
<dbReference type="InterPro" id="IPR029044">
    <property type="entry name" value="Nucleotide-diphossugar_trans"/>
</dbReference>
<evidence type="ECO:0000259" key="2">
    <source>
        <dbReference type="Pfam" id="PF00535"/>
    </source>
</evidence>
<keyword evidence="4" id="KW-1185">Reference proteome</keyword>
<reference evidence="3 4" key="1">
    <citation type="submission" date="2018-06" db="EMBL/GenBank/DDBJ databases">
        <title>Genomic Encyclopedia of Archaeal and Bacterial Type Strains, Phase II (KMG-II): from individual species to whole genera.</title>
        <authorList>
            <person name="Goeker M."/>
        </authorList>
    </citation>
    <scope>NUCLEOTIDE SEQUENCE [LARGE SCALE GENOMIC DNA]</scope>
    <source>
        <strain evidence="3 4">DSM 23446</strain>
    </source>
</reference>
<keyword evidence="1" id="KW-1133">Transmembrane helix</keyword>
<feature type="transmembrane region" description="Helical" evidence="1">
    <location>
        <begin position="251"/>
        <end position="271"/>
    </location>
</feature>
<dbReference type="PANTHER" id="PTHR22916">
    <property type="entry name" value="GLYCOSYLTRANSFERASE"/>
    <property type="match status" value="1"/>
</dbReference>
<accession>A0A327PIR3</accession>
<evidence type="ECO:0000256" key="1">
    <source>
        <dbReference type="SAM" id="Phobius"/>
    </source>
</evidence>
<gene>
    <name evidence="3" type="ORF">LV83_01572</name>
</gene>
<dbReference type="OrthoDB" id="199095at2"/>
<name>A0A327PIR3_9BACT</name>
<dbReference type="Gene3D" id="3.90.550.10">
    <property type="entry name" value="Spore Coat Polysaccharide Biosynthesis Protein SpsA, Chain A"/>
    <property type="match status" value="1"/>
</dbReference>
<evidence type="ECO:0000313" key="4">
    <source>
        <dbReference type="Proteomes" id="UP000249610"/>
    </source>
</evidence>
<feature type="domain" description="Glycosyltransferase 2-like" evidence="2">
    <location>
        <begin position="17"/>
        <end position="153"/>
    </location>
</feature>
<dbReference type="Pfam" id="PF00535">
    <property type="entry name" value="Glycos_transf_2"/>
    <property type="match status" value="1"/>
</dbReference>